<dbReference type="GO" id="GO:0004523">
    <property type="term" value="F:RNA-DNA hybrid ribonuclease activity"/>
    <property type="evidence" value="ECO:0007669"/>
    <property type="project" value="InterPro"/>
</dbReference>
<accession>A0AAD9WWQ5</accession>
<dbReference type="PANTHER" id="PTHR47723">
    <property type="entry name" value="OS05G0353850 PROTEIN"/>
    <property type="match status" value="1"/>
</dbReference>
<gene>
    <name evidence="2" type="ORF">Ddye_021231</name>
</gene>
<dbReference type="InterPro" id="IPR036397">
    <property type="entry name" value="RNaseH_sf"/>
</dbReference>
<dbReference type="SUPFAM" id="SSF53098">
    <property type="entry name" value="Ribonuclease H-like"/>
    <property type="match status" value="1"/>
</dbReference>
<reference evidence="2" key="1">
    <citation type="journal article" date="2023" name="Plant J.">
        <title>Genome sequences and population genomics provide insights into the demographic history, inbreeding, and mutation load of two 'living fossil' tree species of Dipteronia.</title>
        <authorList>
            <person name="Feng Y."/>
            <person name="Comes H.P."/>
            <person name="Chen J."/>
            <person name="Zhu S."/>
            <person name="Lu R."/>
            <person name="Zhang X."/>
            <person name="Li P."/>
            <person name="Qiu J."/>
            <person name="Olsen K.M."/>
            <person name="Qiu Y."/>
        </authorList>
    </citation>
    <scope>NUCLEOTIDE SEQUENCE</scope>
    <source>
        <strain evidence="2">KIB01</strain>
    </source>
</reference>
<dbReference type="InterPro" id="IPR002156">
    <property type="entry name" value="RNaseH_domain"/>
</dbReference>
<feature type="domain" description="RNase H type-1" evidence="1">
    <location>
        <begin position="31"/>
        <end position="154"/>
    </location>
</feature>
<evidence type="ECO:0000313" key="3">
    <source>
        <dbReference type="Proteomes" id="UP001280121"/>
    </source>
</evidence>
<dbReference type="CDD" id="cd06222">
    <property type="entry name" value="RNase_H_like"/>
    <property type="match status" value="1"/>
</dbReference>
<evidence type="ECO:0000259" key="1">
    <source>
        <dbReference type="Pfam" id="PF13456"/>
    </source>
</evidence>
<dbReference type="InterPro" id="IPR012337">
    <property type="entry name" value="RNaseH-like_sf"/>
</dbReference>
<protein>
    <recommendedName>
        <fullName evidence="1">RNase H type-1 domain-containing protein</fullName>
    </recommendedName>
</protein>
<sequence length="168" mass="18835">MSVSGVLIRRMLRVEKHNEWTPPMGNALFFNVDSSTRGSPGEAGIGGALRDVTGQILLFFSSYLGVMDSCSDEVHAILKACQLVSSKRFLLMHHISIITYSKSIVEWIQGDDFSHLPVAHLVYDIRKFMHDMAGLEIMFKPRASNSLAVSLAKERSVNQGDRLQWRVL</sequence>
<evidence type="ECO:0000313" key="2">
    <source>
        <dbReference type="EMBL" id="KAK2646036.1"/>
    </source>
</evidence>
<dbReference type="Gene3D" id="3.30.420.10">
    <property type="entry name" value="Ribonuclease H-like superfamily/Ribonuclease H"/>
    <property type="match status" value="1"/>
</dbReference>
<keyword evidence="3" id="KW-1185">Reference proteome</keyword>
<dbReference type="EMBL" id="JANJYI010000006">
    <property type="protein sequence ID" value="KAK2646036.1"/>
    <property type="molecule type" value="Genomic_DNA"/>
</dbReference>
<dbReference type="InterPro" id="IPR044730">
    <property type="entry name" value="RNase_H-like_dom_plant"/>
</dbReference>
<dbReference type="Pfam" id="PF13456">
    <property type="entry name" value="RVT_3"/>
    <property type="match status" value="1"/>
</dbReference>
<organism evidence="2 3">
    <name type="scientific">Dipteronia dyeriana</name>
    <dbReference type="NCBI Taxonomy" id="168575"/>
    <lineage>
        <taxon>Eukaryota</taxon>
        <taxon>Viridiplantae</taxon>
        <taxon>Streptophyta</taxon>
        <taxon>Embryophyta</taxon>
        <taxon>Tracheophyta</taxon>
        <taxon>Spermatophyta</taxon>
        <taxon>Magnoliopsida</taxon>
        <taxon>eudicotyledons</taxon>
        <taxon>Gunneridae</taxon>
        <taxon>Pentapetalae</taxon>
        <taxon>rosids</taxon>
        <taxon>malvids</taxon>
        <taxon>Sapindales</taxon>
        <taxon>Sapindaceae</taxon>
        <taxon>Hippocastanoideae</taxon>
        <taxon>Acereae</taxon>
        <taxon>Dipteronia</taxon>
    </lineage>
</organism>
<dbReference type="Proteomes" id="UP001280121">
    <property type="component" value="Unassembled WGS sequence"/>
</dbReference>
<dbReference type="AlphaFoldDB" id="A0AAD9WWQ5"/>
<dbReference type="GO" id="GO:0003676">
    <property type="term" value="F:nucleic acid binding"/>
    <property type="evidence" value="ECO:0007669"/>
    <property type="project" value="InterPro"/>
</dbReference>
<comment type="caution">
    <text evidence="2">The sequence shown here is derived from an EMBL/GenBank/DDBJ whole genome shotgun (WGS) entry which is preliminary data.</text>
</comment>
<name>A0AAD9WWQ5_9ROSI</name>
<proteinExistence type="predicted"/>
<dbReference type="InterPro" id="IPR053151">
    <property type="entry name" value="RNase_H-like"/>
</dbReference>
<dbReference type="PANTHER" id="PTHR47723:SF22">
    <property type="entry name" value="RNASE H TYPE-1 DOMAIN-CONTAINING PROTEIN"/>
    <property type="match status" value="1"/>
</dbReference>